<dbReference type="SUPFAM" id="SSF103481">
    <property type="entry name" value="Multidrug resistance efflux transporter EmrE"/>
    <property type="match status" value="1"/>
</dbReference>
<dbReference type="GO" id="GO:0016020">
    <property type="term" value="C:membrane"/>
    <property type="evidence" value="ECO:0007669"/>
    <property type="project" value="UniProtKB-SubCell"/>
</dbReference>
<dbReference type="InterPro" id="IPR037185">
    <property type="entry name" value="EmrE-like"/>
</dbReference>
<feature type="transmembrane region" description="Helical" evidence="5">
    <location>
        <begin position="7"/>
        <end position="26"/>
    </location>
</feature>
<evidence type="ECO:0000313" key="7">
    <source>
        <dbReference type="EMBL" id="PSC70006.1"/>
    </source>
</evidence>
<feature type="transmembrane region" description="Helical" evidence="5">
    <location>
        <begin position="82"/>
        <end position="104"/>
    </location>
</feature>
<dbReference type="Pfam" id="PF03151">
    <property type="entry name" value="TPT"/>
    <property type="match status" value="1"/>
</dbReference>
<evidence type="ECO:0000256" key="2">
    <source>
        <dbReference type="ARBA" id="ARBA00022692"/>
    </source>
</evidence>
<dbReference type="EMBL" id="LHPF02000022">
    <property type="protein sequence ID" value="PSC70006.1"/>
    <property type="molecule type" value="Genomic_DNA"/>
</dbReference>
<evidence type="ECO:0000256" key="1">
    <source>
        <dbReference type="ARBA" id="ARBA00004141"/>
    </source>
</evidence>
<keyword evidence="2 5" id="KW-0812">Transmembrane</keyword>
<evidence type="ECO:0000256" key="4">
    <source>
        <dbReference type="ARBA" id="ARBA00023136"/>
    </source>
</evidence>
<dbReference type="InterPro" id="IPR050186">
    <property type="entry name" value="TPT_transporter"/>
</dbReference>
<comment type="subcellular location">
    <subcellularLocation>
        <location evidence="1">Membrane</location>
        <topology evidence="1">Multi-pass membrane protein</topology>
    </subcellularLocation>
</comment>
<feature type="domain" description="Sugar phosphate transporter" evidence="6">
    <location>
        <begin position="6"/>
        <end position="120"/>
    </location>
</feature>
<feature type="transmembrane region" description="Helical" evidence="5">
    <location>
        <begin position="59"/>
        <end position="76"/>
    </location>
</feature>
<keyword evidence="4 5" id="KW-0472">Membrane</keyword>
<keyword evidence="8" id="KW-1185">Reference proteome</keyword>
<dbReference type="OrthoDB" id="5547497at2759"/>
<keyword evidence="3 5" id="KW-1133">Transmembrane helix</keyword>
<protein>
    <submittedName>
        <fullName evidence="7">UDP-galactose transporter 2</fullName>
    </submittedName>
</protein>
<dbReference type="PANTHER" id="PTHR11132">
    <property type="entry name" value="SOLUTE CARRIER FAMILY 35"/>
    <property type="match status" value="1"/>
</dbReference>
<comment type="caution">
    <text evidence="7">The sequence shown here is derived from an EMBL/GenBank/DDBJ whole genome shotgun (WGS) entry which is preliminary data.</text>
</comment>
<proteinExistence type="predicted"/>
<gene>
    <name evidence="7" type="ORF">C2E20_6539</name>
</gene>
<evidence type="ECO:0000256" key="5">
    <source>
        <dbReference type="SAM" id="Phobius"/>
    </source>
</evidence>
<evidence type="ECO:0000259" key="6">
    <source>
        <dbReference type="Pfam" id="PF03151"/>
    </source>
</evidence>
<reference evidence="7 8" key="1">
    <citation type="journal article" date="2018" name="Plant J.">
        <title>Genome sequences of Chlorella sorokiniana UTEX 1602 and Micractinium conductrix SAG 241.80: implications to maltose excretion by a green alga.</title>
        <authorList>
            <person name="Arriola M.B."/>
            <person name="Velmurugan N."/>
            <person name="Zhang Y."/>
            <person name="Plunkett M.H."/>
            <person name="Hondzo H."/>
            <person name="Barney B.M."/>
        </authorList>
    </citation>
    <scope>NUCLEOTIDE SEQUENCE [LARGE SCALE GENOMIC DNA]</scope>
    <source>
        <strain evidence="7 8">SAG 241.80</strain>
    </source>
</reference>
<accession>A0A2P6V7E4</accession>
<sequence>MPFNDLVLFTVIADISILTLNLSLMLNTVSFYQTAKLLIIPFVCFVESSFLGRTFSREVVSSIVLVICGVAVVAVQDLQLDISLGGMLLAAVSVVSFGLQQIFVRIMQQKHKLSAHELLSNTAPAQFMCLGRFSAVNFQVLGHSNTMLVLLGGWAFLGDTITGKKLCGMMLAVSGMVW</sequence>
<name>A0A2P6V7E4_9CHLO</name>
<dbReference type="Proteomes" id="UP000239649">
    <property type="component" value="Unassembled WGS sequence"/>
</dbReference>
<organism evidence="7 8">
    <name type="scientific">Micractinium conductrix</name>
    <dbReference type="NCBI Taxonomy" id="554055"/>
    <lineage>
        <taxon>Eukaryota</taxon>
        <taxon>Viridiplantae</taxon>
        <taxon>Chlorophyta</taxon>
        <taxon>core chlorophytes</taxon>
        <taxon>Trebouxiophyceae</taxon>
        <taxon>Chlorellales</taxon>
        <taxon>Chlorellaceae</taxon>
        <taxon>Chlorella clade</taxon>
        <taxon>Micractinium</taxon>
    </lineage>
</organism>
<feature type="transmembrane region" description="Helical" evidence="5">
    <location>
        <begin position="32"/>
        <end position="52"/>
    </location>
</feature>
<evidence type="ECO:0000313" key="8">
    <source>
        <dbReference type="Proteomes" id="UP000239649"/>
    </source>
</evidence>
<evidence type="ECO:0000256" key="3">
    <source>
        <dbReference type="ARBA" id="ARBA00022989"/>
    </source>
</evidence>
<dbReference type="InterPro" id="IPR004853">
    <property type="entry name" value="Sugar_P_trans_dom"/>
</dbReference>
<dbReference type="AlphaFoldDB" id="A0A2P6V7E4"/>